<keyword evidence="2" id="KW-1185">Reference proteome</keyword>
<gene>
    <name evidence="1" type="ORF">pdam_00003890</name>
</gene>
<protein>
    <submittedName>
        <fullName evidence="1">Uncharacterized protein</fullName>
    </submittedName>
</protein>
<evidence type="ECO:0000313" key="1">
    <source>
        <dbReference type="EMBL" id="RMX49112.1"/>
    </source>
</evidence>
<comment type="caution">
    <text evidence="1">The sequence shown here is derived from an EMBL/GenBank/DDBJ whole genome shotgun (WGS) entry which is preliminary data.</text>
</comment>
<feature type="non-terminal residue" evidence="1">
    <location>
        <position position="99"/>
    </location>
</feature>
<proteinExistence type="predicted"/>
<organism evidence="1 2">
    <name type="scientific">Pocillopora damicornis</name>
    <name type="common">Cauliflower coral</name>
    <name type="synonym">Millepora damicornis</name>
    <dbReference type="NCBI Taxonomy" id="46731"/>
    <lineage>
        <taxon>Eukaryota</taxon>
        <taxon>Metazoa</taxon>
        <taxon>Cnidaria</taxon>
        <taxon>Anthozoa</taxon>
        <taxon>Hexacorallia</taxon>
        <taxon>Scleractinia</taxon>
        <taxon>Astrocoeniina</taxon>
        <taxon>Pocilloporidae</taxon>
        <taxon>Pocillopora</taxon>
    </lineage>
</organism>
<evidence type="ECO:0000313" key="2">
    <source>
        <dbReference type="Proteomes" id="UP000275408"/>
    </source>
</evidence>
<reference evidence="1 2" key="1">
    <citation type="journal article" date="2018" name="Sci. Rep.">
        <title>Comparative analysis of the Pocillopora damicornis genome highlights role of immune system in coral evolution.</title>
        <authorList>
            <person name="Cunning R."/>
            <person name="Bay R.A."/>
            <person name="Gillette P."/>
            <person name="Baker A.C."/>
            <person name="Traylor-Knowles N."/>
        </authorList>
    </citation>
    <scope>NUCLEOTIDE SEQUENCE [LARGE SCALE GENOMIC DNA]</scope>
    <source>
        <strain evidence="1">RSMAS</strain>
        <tissue evidence="1">Whole animal</tissue>
    </source>
</reference>
<name>A0A3M6U5Z2_POCDA</name>
<dbReference type="AlphaFoldDB" id="A0A3M6U5Z2"/>
<dbReference type="Proteomes" id="UP000275408">
    <property type="component" value="Unassembled WGS sequence"/>
</dbReference>
<accession>A0A3M6U5Z2</accession>
<dbReference type="EMBL" id="RCHS01002172">
    <property type="protein sequence ID" value="RMX49112.1"/>
    <property type="molecule type" value="Genomic_DNA"/>
</dbReference>
<sequence length="99" mass="11003">MKDTAKITDLCHTGRLEGYHSMMLKYCAKPGHFSHLGIVARARLAALYNNHNTGCGQAVIKSGEQEGQAQYKLCFPEANKRWVAKPVVQRCEEGNIIAQ</sequence>